<gene>
    <name evidence="5" type="ORF">VFH_I216560</name>
</gene>
<protein>
    <recommendedName>
        <fullName evidence="4">Katanin p80 subunit C-terminal domain-containing protein</fullName>
    </recommendedName>
</protein>
<dbReference type="GO" id="GO:0008352">
    <property type="term" value="C:katanin complex"/>
    <property type="evidence" value="ECO:0007669"/>
    <property type="project" value="TreeGrafter"/>
</dbReference>
<proteinExistence type="predicted"/>
<reference evidence="5 6" key="1">
    <citation type="submission" date="2023-01" db="EMBL/GenBank/DDBJ databases">
        <authorList>
            <person name="Kreplak J."/>
        </authorList>
    </citation>
    <scope>NUCLEOTIDE SEQUENCE [LARGE SCALE GENOMIC DNA]</scope>
</reference>
<dbReference type="Pfam" id="PF13925">
    <property type="entry name" value="Katanin_con80"/>
    <property type="match status" value="1"/>
</dbReference>
<dbReference type="GO" id="GO:0007019">
    <property type="term" value="P:microtubule depolymerization"/>
    <property type="evidence" value="ECO:0007669"/>
    <property type="project" value="TreeGrafter"/>
</dbReference>
<dbReference type="PANTHER" id="PTHR19845:SF0">
    <property type="entry name" value="KATANIN P80 WD40 REPEAT-CONTAINING SUBUNIT B1"/>
    <property type="match status" value="1"/>
</dbReference>
<keyword evidence="6" id="KW-1185">Reference proteome</keyword>
<dbReference type="EMBL" id="OX451736">
    <property type="protein sequence ID" value="CAI8585649.1"/>
    <property type="molecule type" value="Genomic_DNA"/>
</dbReference>
<dbReference type="GO" id="GO:0008017">
    <property type="term" value="F:microtubule binding"/>
    <property type="evidence" value="ECO:0007669"/>
    <property type="project" value="InterPro"/>
</dbReference>
<evidence type="ECO:0000256" key="3">
    <source>
        <dbReference type="ARBA" id="ARBA00023212"/>
    </source>
</evidence>
<dbReference type="AlphaFoldDB" id="A0AAV0YJA3"/>
<evidence type="ECO:0000256" key="1">
    <source>
        <dbReference type="ARBA" id="ARBA00004245"/>
    </source>
</evidence>
<keyword evidence="2" id="KW-0963">Cytoplasm</keyword>
<evidence type="ECO:0000313" key="6">
    <source>
        <dbReference type="Proteomes" id="UP001157006"/>
    </source>
</evidence>
<organism evidence="5 6">
    <name type="scientific">Vicia faba</name>
    <name type="common">Broad bean</name>
    <name type="synonym">Faba vulgaris</name>
    <dbReference type="NCBI Taxonomy" id="3906"/>
    <lineage>
        <taxon>Eukaryota</taxon>
        <taxon>Viridiplantae</taxon>
        <taxon>Streptophyta</taxon>
        <taxon>Embryophyta</taxon>
        <taxon>Tracheophyta</taxon>
        <taxon>Spermatophyta</taxon>
        <taxon>Magnoliopsida</taxon>
        <taxon>eudicotyledons</taxon>
        <taxon>Gunneridae</taxon>
        <taxon>Pentapetalae</taxon>
        <taxon>rosids</taxon>
        <taxon>fabids</taxon>
        <taxon>Fabales</taxon>
        <taxon>Fabaceae</taxon>
        <taxon>Papilionoideae</taxon>
        <taxon>50 kb inversion clade</taxon>
        <taxon>NPAAA clade</taxon>
        <taxon>Hologalegina</taxon>
        <taxon>IRL clade</taxon>
        <taxon>Fabeae</taxon>
        <taxon>Vicia</taxon>
    </lineage>
</organism>
<feature type="domain" description="Katanin p80 subunit C-terminal" evidence="4">
    <location>
        <begin position="45"/>
        <end position="183"/>
    </location>
</feature>
<accession>A0AAV0YJA3</accession>
<keyword evidence="3" id="KW-0206">Cytoskeleton</keyword>
<dbReference type="InterPro" id="IPR028021">
    <property type="entry name" value="Katanin_C-terminal"/>
</dbReference>
<dbReference type="Proteomes" id="UP001157006">
    <property type="component" value="Chromosome 1L"/>
</dbReference>
<name>A0AAV0YJA3_VICFA</name>
<evidence type="ECO:0000259" key="4">
    <source>
        <dbReference type="Pfam" id="PF13925"/>
    </source>
</evidence>
<sequence length="187" mass="21099">MLTGLMDNHWKACTDWVNPNGKPNLQFSISYIVLFLYTTNKLVVFGRWERNDVTEVINTMAKMADHAVIADIVSIIMEKIDMVTLDLCTSLLPLLSDLLQSEMDRHLSISVEMLLNLVRVFGSVIFSTLSAKPSVGVDIEAENRLERCNLCFIELEKVKRFLPSLMRRGGSIAKSAHELNLVLQDVS</sequence>
<comment type="subcellular location">
    <subcellularLocation>
        <location evidence="1">Cytoplasm</location>
        <location evidence="1">Cytoskeleton</location>
    </subcellularLocation>
</comment>
<evidence type="ECO:0000313" key="5">
    <source>
        <dbReference type="EMBL" id="CAI8585649.1"/>
    </source>
</evidence>
<dbReference type="PANTHER" id="PTHR19845">
    <property type="entry name" value="KATANIN P80 SUBUNIT"/>
    <property type="match status" value="1"/>
</dbReference>
<evidence type="ECO:0000256" key="2">
    <source>
        <dbReference type="ARBA" id="ARBA00022490"/>
    </source>
</evidence>